<name>A0A444HF33_9FLAO</name>
<keyword evidence="3" id="KW-1185">Reference proteome</keyword>
<dbReference type="RefSeq" id="WP_128388132.1">
    <property type="nucleotide sequence ID" value="NZ_SBII01000001.1"/>
</dbReference>
<dbReference type="EMBL" id="SBII01000001">
    <property type="protein sequence ID" value="RWX03576.1"/>
    <property type="molecule type" value="Genomic_DNA"/>
</dbReference>
<protein>
    <submittedName>
        <fullName evidence="2">Uncharacterized protein</fullName>
    </submittedName>
</protein>
<organism evidence="2 3">
    <name type="scientific">Flavobacterium cerinum</name>
    <dbReference type="NCBI Taxonomy" id="2502784"/>
    <lineage>
        <taxon>Bacteria</taxon>
        <taxon>Pseudomonadati</taxon>
        <taxon>Bacteroidota</taxon>
        <taxon>Flavobacteriia</taxon>
        <taxon>Flavobacteriales</taxon>
        <taxon>Flavobacteriaceae</taxon>
        <taxon>Flavobacterium</taxon>
    </lineage>
</organism>
<evidence type="ECO:0000313" key="3">
    <source>
        <dbReference type="Proteomes" id="UP000287527"/>
    </source>
</evidence>
<reference evidence="2 3" key="1">
    <citation type="submission" date="2019-01" db="EMBL/GenBank/DDBJ databases">
        <title>Flavobacterium sp. nov.,isolated from freshwater.</title>
        <authorList>
            <person name="Zhang R."/>
            <person name="Du Z.-J."/>
        </authorList>
    </citation>
    <scope>NUCLEOTIDE SEQUENCE [LARGE SCALE GENOMIC DNA]</scope>
    <source>
        <strain evidence="2 3">1E403</strain>
    </source>
</reference>
<accession>A0A444HF33</accession>
<proteinExistence type="predicted"/>
<evidence type="ECO:0000256" key="1">
    <source>
        <dbReference type="SAM" id="Phobius"/>
    </source>
</evidence>
<keyword evidence="1" id="KW-0812">Transmembrane</keyword>
<dbReference type="Proteomes" id="UP000287527">
    <property type="component" value="Unassembled WGS sequence"/>
</dbReference>
<dbReference type="OrthoDB" id="1120747at2"/>
<dbReference type="AlphaFoldDB" id="A0A444HF33"/>
<keyword evidence="1" id="KW-1133">Transmembrane helix</keyword>
<gene>
    <name evidence="2" type="ORF">EPI11_01205</name>
</gene>
<feature type="transmembrane region" description="Helical" evidence="1">
    <location>
        <begin position="46"/>
        <end position="69"/>
    </location>
</feature>
<keyword evidence="1" id="KW-0472">Membrane</keyword>
<sequence>MEDKELYTFFKNQKQVFNEVPSDSLWEKIECGLDTKIQQKPKPNSLVLFIKVSVIVAALVIVGIAYNVFTPKKEHTAPIKQIVEQNLPIKKTENIIRTIPVTTHQKELQSVQQNANDTVKRKKIKPETVKAIHFKAFTAILSPETDSIMKSRTTVITPLITTTTSPGRIIITTKDKISKNQFDELTLKALENNKNASGTMIIVRAPGHKIFRKVIQIPTSNFNIQNQDTVLNGITLKRYYTSGETLLIGEKNKILETKEAKTPKNDTLKISFEN</sequence>
<evidence type="ECO:0000313" key="2">
    <source>
        <dbReference type="EMBL" id="RWX03576.1"/>
    </source>
</evidence>
<comment type="caution">
    <text evidence="2">The sequence shown here is derived from an EMBL/GenBank/DDBJ whole genome shotgun (WGS) entry which is preliminary data.</text>
</comment>